<reference evidence="2" key="1">
    <citation type="journal article" date="2022" name="Microorganisms">
        <title>Antibiotic Susceptibility, Resistance Gene Determinants and Corresponding Genomic Regions in Lactobacillus amylovorus Isolates Derived from Wild Boars and Domestic Pigs.</title>
        <authorList>
            <person name="Moravkova M."/>
            <person name="Kostovova I."/>
            <person name="Kavanova K."/>
            <person name="Pechar R."/>
            <person name="Stanek S."/>
            <person name="Brychta A."/>
            <person name="Zeman M."/>
            <person name="Kubasova T."/>
        </authorList>
    </citation>
    <scope>NUCLEOTIDE SEQUENCE</scope>
    <source>
        <strain evidence="2">M597B</strain>
    </source>
</reference>
<dbReference type="Proteomes" id="UP001141961">
    <property type="component" value="Unassembled WGS sequence"/>
</dbReference>
<evidence type="ECO:0000313" key="2">
    <source>
        <dbReference type="EMBL" id="MDB6246153.1"/>
    </source>
</evidence>
<reference evidence="2" key="2">
    <citation type="submission" date="2022-10" db="EMBL/GenBank/DDBJ databases">
        <authorList>
            <person name="Kostovova I."/>
            <person name="Moravkova M."/>
            <person name="Pechar R."/>
        </authorList>
    </citation>
    <scope>NUCLEOTIDE SEQUENCE</scope>
    <source>
        <strain evidence="2">M597B</strain>
    </source>
</reference>
<sequence length="162" mass="18865">MVLASMLQRQDIKDKINTFHLVDQEILAAVPFENPLAKQKDVSLKELVQYLFIYYSEKSGLRPQLDQMFNKANIKPKILIEAVEDHTIIGFVHWNYGVAVVPNLPQLNPNEVKLLHLKDKIGMHPIYIITKSDHFLPPAVNRFNEFVQKYCYQNYVSKDKLI</sequence>
<comment type="caution">
    <text evidence="2">The sequence shown here is derived from an EMBL/GenBank/DDBJ whole genome shotgun (WGS) entry which is preliminary data.</text>
</comment>
<dbReference type="Gene3D" id="3.40.190.290">
    <property type="match status" value="1"/>
</dbReference>
<dbReference type="GO" id="GO:0005829">
    <property type="term" value="C:cytosol"/>
    <property type="evidence" value="ECO:0007669"/>
    <property type="project" value="TreeGrafter"/>
</dbReference>
<dbReference type="InterPro" id="IPR050950">
    <property type="entry name" value="HTH-type_LysR_regulators"/>
</dbReference>
<dbReference type="GO" id="GO:0006355">
    <property type="term" value="P:regulation of DNA-templated transcription"/>
    <property type="evidence" value="ECO:0007669"/>
    <property type="project" value="TreeGrafter"/>
</dbReference>
<organism evidence="2 3">
    <name type="scientific">Lactobacillus amylovorus</name>
    <dbReference type="NCBI Taxonomy" id="1604"/>
    <lineage>
        <taxon>Bacteria</taxon>
        <taxon>Bacillati</taxon>
        <taxon>Bacillota</taxon>
        <taxon>Bacilli</taxon>
        <taxon>Lactobacillales</taxon>
        <taxon>Lactobacillaceae</taxon>
        <taxon>Lactobacillus</taxon>
    </lineage>
</organism>
<evidence type="ECO:0000259" key="1">
    <source>
        <dbReference type="Pfam" id="PF03466"/>
    </source>
</evidence>
<name>A0AAW6B8B0_LACAM</name>
<feature type="domain" description="LysR substrate-binding" evidence="1">
    <location>
        <begin position="15"/>
        <end position="150"/>
    </location>
</feature>
<dbReference type="AlphaFoldDB" id="A0AAW6B8B0"/>
<dbReference type="InterPro" id="IPR005119">
    <property type="entry name" value="LysR_subst-bd"/>
</dbReference>
<dbReference type="SUPFAM" id="SSF53850">
    <property type="entry name" value="Periplasmic binding protein-like II"/>
    <property type="match status" value="1"/>
</dbReference>
<dbReference type="Pfam" id="PF03466">
    <property type="entry name" value="LysR_substrate"/>
    <property type="match status" value="1"/>
</dbReference>
<gene>
    <name evidence="2" type="ORF">ODV14_02080</name>
</gene>
<evidence type="ECO:0000313" key="3">
    <source>
        <dbReference type="Proteomes" id="UP001141961"/>
    </source>
</evidence>
<proteinExistence type="predicted"/>
<dbReference type="EMBL" id="JAOTHD010000004">
    <property type="protein sequence ID" value="MDB6246153.1"/>
    <property type="molecule type" value="Genomic_DNA"/>
</dbReference>
<dbReference type="PANTHER" id="PTHR30419">
    <property type="entry name" value="HTH-TYPE TRANSCRIPTIONAL REGULATOR YBHD"/>
    <property type="match status" value="1"/>
</dbReference>
<protein>
    <submittedName>
        <fullName evidence="2">LysR substrate-binding domain-containing protein</fullName>
    </submittedName>
</protein>
<dbReference type="PANTHER" id="PTHR30419:SF28">
    <property type="entry name" value="HTH-TYPE TRANSCRIPTIONAL REGULATOR BSDA"/>
    <property type="match status" value="1"/>
</dbReference>
<accession>A0AAW6B8B0</accession>